<reference evidence="2" key="1">
    <citation type="journal article" date="2013" name="Genetics">
        <title>The draft genome and transcriptome of Panagrellus redivivus are shaped by the harsh demands of a free-living lifestyle.</title>
        <authorList>
            <person name="Srinivasan J."/>
            <person name="Dillman A.R."/>
            <person name="Macchietto M.G."/>
            <person name="Heikkinen L."/>
            <person name="Lakso M."/>
            <person name="Fracchia K.M."/>
            <person name="Antoshechkin I."/>
            <person name="Mortazavi A."/>
            <person name="Wong G."/>
            <person name="Sternberg P.W."/>
        </authorList>
    </citation>
    <scope>NUCLEOTIDE SEQUENCE [LARGE SCALE GENOMIC DNA]</scope>
    <source>
        <strain evidence="2">MT8872</strain>
    </source>
</reference>
<sequence length="97" mass="10971">MLREKARDDFVTTASSHTLWRGGGDDDRRCRQAQRRRHPRIGRPMDGYPQGRLHSSQCQHYRLGMLFVNSSVISDALAVSYGGDGLPCESGREMSYV</sequence>
<feature type="compositionally biased region" description="Basic residues" evidence="1">
    <location>
        <begin position="31"/>
        <end position="41"/>
    </location>
</feature>
<dbReference type="Proteomes" id="UP000492821">
    <property type="component" value="Unassembled WGS sequence"/>
</dbReference>
<name>A0A7E4VV74_PANRE</name>
<evidence type="ECO:0000313" key="3">
    <source>
        <dbReference type="WBParaSite" id="Pan_g3733.t1"/>
    </source>
</evidence>
<keyword evidence="2" id="KW-1185">Reference proteome</keyword>
<protein>
    <submittedName>
        <fullName evidence="3">Uncharacterized protein</fullName>
    </submittedName>
</protein>
<reference evidence="3" key="2">
    <citation type="submission" date="2020-10" db="UniProtKB">
        <authorList>
            <consortium name="WormBaseParasite"/>
        </authorList>
    </citation>
    <scope>IDENTIFICATION</scope>
</reference>
<evidence type="ECO:0000313" key="2">
    <source>
        <dbReference type="Proteomes" id="UP000492821"/>
    </source>
</evidence>
<dbReference type="AlphaFoldDB" id="A0A7E4VV74"/>
<dbReference type="WBParaSite" id="Pan_g3733.t1">
    <property type="protein sequence ID" value="Pan_g3733.t1"/>
    <property type="gene ID" value="Pan_g3733"/>
</dbReference>
<organism evidence="2 3">
    <name type="scientific">Panagrellus redivivus</name>
    <name type="common">Microworm</name>
    <dbReference type="NCBI Taxonomy" id="6233"/>
    <lineage>
        <taxon>Eukaryota</taxon>
        <taxon>Metazoa</taxon>
        <taxon>Ecdysozoa</taxon>
        <taxon>Nematoda</taxon>
        <taxon>Chromadorea</taxon>
        <taxon>Rhabditida</taxon>
        <taxon>Tylenchina</taxon>
        <taxon>Panagrolaimomorpha</taxon>
        <taxon>Panagrolaimoidea</taxon>
        <taxon>Panagrolaimidae</taxon>
        <taxon>Panagrellus</taxon>
    </lineage>
</organism>
<evidence type="ECO:0000256" key="1">
    <source>
        <dbReference type="SAM" id="MobiDB-lite"/>
    </source>
</evidence>
<proteinExistence type="predicted"/>
<accession>A0A7E4VV74</accession>
<feature type="region of interest" description="Disordered" evidence="1">
    <location>
        <begin position="17"/>
        <end position="53"/>
    </location>
</feature>